<dbReference type="PANTHER" id="PTHR13408">
    <property type="entry name" value="DNA-DIRECTED RNA POLYMERASE III"/>
    <property type="match status" value="1"/>
</dbReference>
<accession>A0AAU9IZI1</accession>
<feature type="region of interest" description="Disordered" evidence="5">
    <location>
        <begin position="1"/>
        <end position="108"/>
    </location>
</feature>
<protein>
    <recommendedName>
        <fullName evidence="8">DNA-directed RNA polymerase III subunit RPC4</fullName>
    </recommendedName>
</protein>
<reference evidence="6" key="1">
    <citation type="submission" date="2021-09" db="EMBL/GenBank/DDBJ databases">
        <authorList>
            <consortium name="AG Swart"/>
            <person name="Singh M."/>
            <person name="Singh A."/>
            <person name="Seah K."/>
            <person name="Emmerich C."/>
        </authorList>
    </citation>
    <scope>NUCLEOTIDE SEQUENCE</scope>
    <source>
        <strain evidence="6">ATCC30299</strain>
    </source>
</reference>
<keyword evidence="7" id="KW-1185">Reference proteome</keyword>
<dbReference type="EMBL" id="CAJZBQ010000018">
    <property type="protein sequence ID" value="CAG9317506.1"/>
    <property type="molecule type" value="Genomic_DNA"/>
</dbReference>
<dbReference type="Proteomes" id="UP001162131">
    <property type="component" value="Unassembled WGS sequence"/>
</dbReference>
<sequence>MAQESRFASSKKTPNQREGELPTRLQSILTPKSELLSPKKRFNPVIPPARAPKLVLRRKSSELASSERAASEAVHELQQSLSSTYLAGKQERDPQSMFPKTKKSRPPAKVAFSLTQPEAKPKKETIEQAQKKELEENTWITDADSDQYTPLTLPFFESEMNRSEEILDENRKVKENQLIFVQMPQALPIKSSDGNLHGKIGKLKVFKSGKMVLNIGDQLFEVMPGVQTSFYQEVGCQSDDKLKLLGPVNSQLIVAPKLF</sequence>
<evidence type="ECO:0000256" key="4">
    <source>
        <dbReference type="ARBA" id="ARBA00023242"/>
    </source>
</evidence>
<evidence type="ECO:0000256" key="1">
    <source>
        <dbReference type="ARBA" id="ARBA00004123"/>
    </source>
</evidence>
<name>A0AAU9IZI1_9CILI</name>
<organism evidence="6 7">
    <name type="scientific">Blepharisma stoltei</name>
    <dbReference type="NCBI Taxonomy" id="1481888"/>
    <lineage>
        <taxon>Eukaryota</taxon>
        <taxon>Sar</taxon>
        <taxon>Alveolata</taxon>
        <taxon>Ciliophora</taxon>
        <taxon>Postciliodesmatophora</taxon>
        <taxon>Heterotrichea</taxon>
        <taxon>Heterotrichida</taxon>
        <taxon>Blepharismidae</taxon>
        <taxon>Blepharisma</taxon>
    </lineage>
</organism>
<feature type="compositionally biased region" description="Polar residues" evidence="5">
    <location>
        <begin position="1"/>
        <end position="13"/>
    </location>
</feature>
<dbReference type="PANTHER" id="PTHR13408:SF0">
    <property type="entry name" value="DNA-DIRECTED RNA POLYMERASE III SUBUNIT RPC4"/>
    <property type="match status" value="1"/>
</dbReference>
<comment type="caution">
    <text evidence="6">The sequence shown here is derived from an EMBL/GenBank/DDBJ whole genome shotgun (WGS) entry which is preliminary data.</text>
</comment>
<evidence type="ECO:0000313" key="6">
    <source>
        <dbReference type="EMBL" id="CAG9317506.1"/>
    </source>
</evidence>
<evidence type="ECO:0000256" key="5">
    <source>
        <dbReference type="SAM" id="MobiDB-lite"/>
    </source>
</evidence>
<keyword evidence="4" id="KW-0539">Nucleus</keyword>
<dbReference type="InterPro" id="IPR007811">
    <property type="entry name" value="RPC4"/>
</dbReference>
<dbReference type="GO" id="GO:0005666">
    <property type="term" value="C:RNA polymerase III complex"/>
    <property type="evidence" value="ECO:0007669"/>
    <property type="project" value="InterPro"/>
</dbReference>
<evidence type="ECO:0008006" key="8">
    <source>
        <dbReference type="Google" id="ProtNLM"/>
    </source>
</evidence>
<gene>
    <name evidence="6" type="ORF">BSTOLATCC_MIC18752</name>
</gene>
<evidence type="ECO:0000256" key="3">
    <source>
        <dbReference type="ARBA" id="ARBA00023163"/>
    </source>
</evidence>
<comment type="subcellular location">
    <subcellularLocation>
        <location evidence="1">Nucleus</location>
    </subcellularLocation>
</comment>
<dbReference type="Pfam" id="PF05132">
    <property type="entry name" value="RNA_pol_Rpc4"/>
    <property type="match status" value="1"/>
</dbReference>
<evidence type="ECO:0000256" key="2">
    <source>
        <dbReference type="ARBA" id="ARBA00022478"/>
    </source>
</evidence>
<proteinExistence type="predicted"/>
<keyword evidence="2" id="KW-0240">DNA-directed RNA polymerase</keyword>
<dbReference type="GO" id="GO:0003677">
    <property type="term" value="F:DNA binding"/>
    <property type="evidence" value="ECO:0007669"/>
    <property type="project" value="InterPro"/>
</dbReference>
<keyword evidence="3" id="KW-0804">Transcription</keyword>
<dbReference type="GO" id="GO:0042797">
    <property type="term" value="P:tRNA transcription by RNA polymerase III"/>
    <property type="evidence" value="ECO:0007669"/>
    <property type="project" value="TreeGrafter"/>
</dbReference>
<dbReference type="AlphaFoldDB" id="A0AAU9IZI1"/>
<evidence type="ECO:0000313" key="7">
    <source>
        <dbReference type="Proteomes" id="UP001162131"/>
    </source>
</evidence>